<protein>
    <submittedName>
        <fullName evidence="1">Uncharacterized protein</fullName>
    </submittedName>
</protein>
<sequence>MGVPHFIEHRSERLNMLVRGANHPPPPPSEAVTSLEAGLYVTVLIYGGVELQCADMISTPRSTGMLVFAVREEVPWVAHGQATHLRAVGATMYRPDLRVRGLDPGSTVCSQARKSCARSRMPQIRDAVARRPRYPLRLLCRRAGLRDVLLQAGGAWI</sequence>
<dbReference type="EMBL" id="CP070368">
    <property type="protein sequence ID" value="QRZ12945.1"/>
    <property type="molecule type" value="Genomic_DNA"/>
</dbReference>
<dbReference type="RefSeq" id="WP_205293950.1">
    <property type="nucleotide sequence ID" value="NZ_CP070368.1"/>
</dbReference>
<evidence type="ECO:0000313" key="2">
    <source>
        <dbReference type="Proteomes" id="UP000663629"/>
    </source>
</evidence>
<accession>A0ABX7JFH3</accession>
<keyword evidence="2" id="KW-1185">Reference proteome</keyword>
<name>A0ABX7JFH3_9RHOB</name>
<reference evidence="1 2" key="1">
    <citation type="submission" date="2021-02" db="EMBL/GenBank/DDBJ databases">
        <title>Paracoccus methylovroum sp.nov., a new methanol and methylamine utilizing methylotrophic denitrifer.</title>
        <authorList>
            <person name="Timsy T."/>
            <person name="Behrendt U."/>
            <person name="Ulrich A."/>
            <person name="Spanner T."/>
            <person name="Foesel B.U."/>
            <person name="Horn M.A."/>
            <person name="Kolb S."/>
        </authorList>
    </citation>
    <scope>NUCLEOTIDE SEQUENCE [LARGE SCALE GENOMIC DNA]</scope>
    <source>
        <strain evidence="1 2">H4-D09</strain>
    </source>
</reference>
<proteinExistence type="predicted"/>
<gene>
    <name evidence="1" type="ORF">JWJ88_10170</name>
</gene>
<dbReference type="Proteomes" id="UP000663629">
    <property type="component" value="Chromosome 1"/>
</dbReference>
<evidence type="ECO:0000313" key="1">
    <source>
        <dbReference type="EMBL" id="QRZ12945.1"/>
    </source>
</evidence>
<organism evidence="1 2">
    <name type="scientific">Paracoccus methylovorus</name>
    <dbReference type="NCBI Taxonomy" id="2812658"/>
    <lineage>
        <taxon>Bacteria</taxon>
        <taxon>Pseudomonadati</taxon>
        <taxon>Pseudomonadota</taxon>
        <taxon>Alphaproteobacteria</taxon>
        <taxon>Rhodobacterales</taxon>
        <taxon>Paracoccaceae</taxon>
        <taxon>Paracoccus</taxon>
    </lineage>
</organism>